<evidence type="ECO:0000313" key="2">
    <source>
        <dbReference type="EMBL" id="KAK1360978.1"/>
    </source>
</evidence>
<dbReference type="InterPro" id="IPR017956">
    <property type="entry name" value="AT_hook_DNA-bd_motif"/>
</dbReference>
<gene>
    <name evidence="2" type="ORF">POM88_045452</name>
</gene>
<feature type="compositionally biased region" description="Polar residues" evidence="1">
    <location>
        <begin position="65"/>
        <end position="86"/>
    </location>
</feature>
<organism evidence="2 3">
    <name type="scientific">Heracleum sosnowskyi</name>
    <dbReference type="NCBI Taxonomy" id="360622"/>
    <lineage>
        <taxon>Eukaryota</taxon>
        <taxon>Viridiplantae</taxon>
        <taxon>Streptophyta</taxon>
        <taxon>Embryophyta</taxon>
        <taxon>Tracheophyta</taxon>
        <taxon>Spermatophyta</taxon>
        <taxon>Magnoliopsida</taxon>
        <taxon>eudicotyledons</taxon>
        <taxon>Gunneridae</taxon>
        <taxon>Pentapetalae</taxon>
        <taxon>asterids</taxon>
        <taxon>campanulids</taxon>
        <taxon>Apiales</taxon>
        <taxon>Apiaceae</taxon>
        <taxon>Apioideae</taxon>
        <taxon>apioid superclade</taxon>
        <taxon>Tordylieae</taxon>
        <taxon>Tordyliinae</taxon>
        <taxon>Heracleum</taxon>
    </lineage>
</organism>
<evidence type="ECO:0000313" key="3">
    <source>
        <dbReference type="Proteomes" id="UP001237642"/>
    </source>
</evidence>
<feature type="region of interest" description="Disordered" evidence="1">
    <location>
        <begin position="1"/>
        <end position="100"/>
    </location>
</feature>
<dbReference type="PANTHER" id="PTHR45786:SF74">
    <property type="entry name" value="ATP-DEPENDENT DNA HELICASE"/>
    <property type="match status" value="1"/>
</dbReference>
<sequence length="457" mass="49892">MADTDGDAPPRKRGRPPNPVTDQVLEQRRLSRQRVNASRPKREGPSRKPGRPVRAMAEFIVDTRGLSTPTTSCGQGRDSTGTSGAVPSSQQSPPPNPSQVFYMVTPCPSLTSVFVPAENPTGVATRSVPSTDTNMDINLALGVAVLTRKRGRPPIAVNEEVLEQRRLSRQRVNASRSKRTTSESADQVRRAPDTPRQPNPLKENQSTGASNVLANKDQNTNSAQDMEHKNVVEDDHMGTISDTGTEIGDREHTIVVEDENMGAISNTGGTEIGESRRMRSSINKRKKEFMESNTILDLGKQEETCGFCRAQVWAAEFTGRHVGTGPKGYSICCGKGKVQLPLLRVPPSELDELISTRGTRSARFFNKSRIYNNIFAFCSFGGNVDHSVNTGKGPYVFRVSGRTYHSLGSLVPPDGLSPKFAQLYMYDSQEALTHRVNFPGKLGEVDPCDHVTGNVGT</sequence>
<dbReference type="AlphaFoldDB" id="A0AAD8M6F2"/>
<keyword evidence="3" id="KW-1185">Reference proteome</keyword>
<dbReference type="Proteomes" id="UP001237642">
    <property type="component" value="Unassembled WGS sequence"/>
</dbReference>
<dbReference type="GO" id="GO:0003677">
    <property type="term" value="F:DNA binding"/>
    <property type="evidence" value="ECO:0007669"/>
    <property type="project" value="InterPro"/>
</dbReference>
<feature type="region of interest" description="Disordered" evidence="1">
    <location>
        <begin position="167"/>
        <end position="213"/>
    </location>
</feature>
<protein>
    <recommendedName>
        <fullName evidence="4">Helitron helicase-like domain-containing protein</fullName>
    </recommendedName>
</protein>
<name>A0AAD8M6F2_9APIA</name>
<dbReference type="SMART" id="SM00384">
    <property type="entry name" value="AT_hook"/>
    <property type="match status" value="3"/>
</dbReference>
<accession>A0AAD8M6F2</accession>
<dbReference type="PANTHER" id="PTHR45786">
    <property type="entry name" value="DNA BINDING PROTEIN-LIKE"/>
    <property type="match status" value="1"/>
</dbReference>
<evidence type="ECO:0000256" key="1">
    <source>
        <dbReference type="SAM" id="MobiDB-lite"/>
    </source>
</evidence>
<reference evidence="2" key="2">
    <citation type="submission" date="2023-05" db="EMBL/GenBank/DDBJ databases">
        <authorList>
            <person name="Schelkunov M.I."/>
        </authorList>
    </citation>
    <scope>NUCLEOTIDE SEQUENCE</scope>
    <source>
        <strain evidence="2">Hsosn_3</strain>
        <tissue evidence="2">Leaf</tissue>
    </source>
</reference>
<reference evidence="2" key="1">
    <citation type="submission" date="2023-02" db="EMBL/GenBank/DDBJ databases">
        <title>Genome of toxic invasive species Heracleum sosnowskyi carries increased number of genes despite the absence of recent whole-genome duplications.</title>
        <authorList>
            <person name="Schelkunov M."/>
            <person name="Shtratnikova V."/>
            <person name="Makarenko M."/>
            <person name="Klepikova A."/>
            <person name="Omelchenko D."/>
            <person name="Novikova G."/>
            <person name="Obukhova E."/>
            <person name="Bogdanov V."/>
            <person name="Penin A."/>
            <person name="Logacheva M."/>
        </authorList>
    </citation>
    <scope>NUCLEOTIDE SEQUENCE</scope>
    <source>
        <strain evidence="2">Hsosn_3</strain>
        <tissue evidence="2">Leaf</tissue>
    </source>
</reference>
<proteinExistence type="predicted"/>
<feature type="compositionally biased region" description="Polar residues" evidence="1">
    <location>
        <begin position="202"/>
        <end position="213"/>
    </location>
</feature>
<dbReference type="EMBL" id="JAUIZM010000010">
    <property type="protein sequence ID" value="KAK1360978.1"/>
    <property type="molecule type" value="Genomic_DNA"/>
</dbReference>
<comment type="caution">
    <text evidence="2">The sequence shown here is derived from an EMBL/GenBank/DDBJ whole genome shotgun (WGS) entry which is preliminary data.</text>
</comment>
<evidence type="ECO:0008006" key="4">
    <source>
        <dbReference type="Google" id="ProtNLM"/>
    </source>
</evidence>